<dbReference type="Proteomes" id="UP000016922">
    <property type="component" value="Unassembled WGS sequence"/>
</dbReference>
<evidence type="ECO:0000313" key="3">
    <source>
        <dbReference type="Proteomes" id="UP000016922"/>
    </source>
</evidence>
<dbReference type="InterPro" id="IPR021848">
    <property type="entry name" value="HODM_asu-like"/>
</dbReference>
<dbReference type="Pfam" id="PF11927">
    <property type="entry name" value="HODM_asu-like"/>
    <property type="match status" value="1"/>
</dbReference>
<feature type="transmembrane region" description="Helical" evidence="1">
    <location>
        <begin position="6"/>
        <end position="25"/>
    </location>
</feature>
<keyword evidence="3" id="KW-1185">Reference proteome</keyword>
<dbReference type="OrthoDB" id="5043642at2759"/>
<dbReference type="KEGG" id="glz:GLAREA_03903"/>
<keyword evidence="1" id="KW-0472">Membrane</keyword>
<sequence length="370" mass="41865">MAEISLLTTGVLLVGTCLFAVIKLFRIYYIRRIPAQNDSTKSAKKASSSSIEPLLDFDFRNVPPTPYRPFKTISTGIKKEPMNNWISIDNGYLSRLAERENIINAHTTKSINDVCATSLLVNPAISELYQQLMSDYLPQRYPTMFKILRKNEHDIQSLLNVVTGKSYLINTAGMGERQMLRNISENGEDDFYIMCPDEDDVLRLRGFIAFFAPGGMFFRSRIGMSMSEILEYAAGDDQRLGEGSDETISRIDVGLLTSSWWSIQTDGPLLWRRIGDNFYPNDGGTEPASWLPSIDVDKNFLRVERHTFTRLAKSQSVVFSVRSYLTPLRQIKAEGDGEALANAIRSMPESMAGNKRKLHWKNEILSFLEG</sequence>
<accession>S3DG11</accession>
<proteinExistence type="predicted"/>
<dbReference type="AlphaFoldDB" id="S3DG11"/>
<keyword evidence="1" id="KW-0812">Transmembrane</keyword>
<protein>
    <submittedName>
        <fullName evidence="2">Uncharacterized protein</fullName>
    </submittedName>
</protein>
<gene>
    <name evidence="2" type="ORF">GLAREA_03903</name>
</gene>
<reference evidence="2 3" key="1">
    <citation type="journal article" date="2013" name="BMC Genomics">
        <title>Genomics-driven discovery of the pneumocandin biosynthetic gene cluster in the fungus Glarea lozoyensis.</title>
        <authorList>
            <person name="Chen L."/>
            <person name="Yue Q."/>
            <person name="Zhang X."/>
            <person name="Xiang M."/>
            <person name="Wang C."/>
            <person name="Li S."/>
            <person name="Che Y."/>
            <person name="Ortiz-Lopez F.J."/>
            <person name="Bills G.F."/>
            <person name="Liu X."/>
            <person name="An Z."/>
        </authorList>
    </citation>
    <scope>NUCLEOTIDE SEQUENCE [LARGE SCALE GENOMIC DNA]</scope>
    <source>
        <strain evidence="3">ATCC 20868 / MF5171</strain>
    </source>
</reference>
<evidence type="ECO:0000256" key="1">
    <source>
        <dbReference type="SAM" id="Phobius"/>
    </source>
</evidence>
<dbReference type="eggNOG" id="ENOG502QU8C">
    <property type="taxonomic scope" value="Eukaryota"/>
</dbReference>
<dbReference type="RefSeq" id="XP_008082347.1">
    <property type="nucleotide sequence ID" value="XM_008084156.1"/>
</dbReference>
<dbReference type="HOGENOM" id="CLU_025462_2_0_1"/>
<dbReference type="GeneID" id="19462958"/>
<name>S3DG11_GLAL2</name>
<keyword evidence="1" id="KW-1133">Transmembrane helix</keyword>
<organism evidence="2 3">
    <name type="scientific">Glarea lozoyensis (strain ATCC 20868 / MF5171)</name>
    <dbReference type="NCBI Taxonomy" id="1116229"/>
    <lineage>
        <taxon>Eukaryota</taxon>
        <taxon>Fungi</taxon>
        <taxon>Dikarya</taxon>
        <taxon>Ascomycota</taxon>
        <taxon>Pezizomycotina</taxon>
        <taxon>Leotiomycetes</taxon>
        <taxon>Helotiales</taxon>
        <taxon>Helotiaceae</taxon>
        <taxon>Glarea</taxon>
    </lineage>
</organism>
<dbReference type="EMBL" id="KE145363">
    <property type="protein sequence ID" value="EPE30936.1"/>
    <property type="molecule type" value="Genomic_DNA"/>
</dbReference>
<evidence type="ECO:0000313" key="2">
    <source>
        <dbReference type="EMBL" id="EPE30936.1"/>
    </source>
</evidence>